<reference evidence="5 6" key="1">
    <citation type="submission" date="2022-08" db="EMBL/GenBank/DDBJ databases">
        <title>Polyphasic taxonomy analysis of Qipengyuania sp.RS5-5.</title>
        <authorList>
            <person name="Xamxidin M."/>
            <person name="Wu M."/>
        </authorList>
    </citation>
    <scope>NUCLEOTIDE SEQUENCE [LARGE SCALE GENOMIC DNA]</scope>
    <source>
        <strain evidence="5 6">RS5-5</strain>
    </source>
</reference>
<comment type="caution">
    <text evidence="5">The sequence shown here is derived from an EMBL/GenBank/DDBJ whole genome shotgun (WGS) entry which is preliminary data.</text>
</comment>
<gene>
    <name evidence="5" type="ORF">NSO95_06120</name>
</gene>
<dbReference type="SUPFAM" id="SSF46689">
    <property type="entry name" value="Homeodomain-like"/>
    <property type="match status" value="1"/>
</dbReference>
<name>A0ABT1XPD2_9SPHN</name>
<accession>A0ABT1XPD2</accession>
<dbReference type="InterPro" id="IPR009057">
    <property type="entry name" value="Homeodomain-like_sf"/>
</dbReference>
<evidence type="ECO:0000256" key="3">
    <source>
        <dbReference type="SAM" id="MobiDB-lite"/>
    </source>
</evidence>
<evidence type="ECO:0000256" key="2">
    <source>
        <dbReference type="PROSITE-ProRule" id="PRU00335"/>
    </source>
</evidence>
<evidence type="ECO:0000313" key="6">
    <source>
        <dbReference type="Proteomes" id="UP001206067"/>
    </source>
</evidence>
<evidence type="ECO:0000259" key="4">
    <source>
        <dbReference type="PROSITE" id="PS50977"/>
    </source>
</evidence>
<feature type="region of interest" description="Disordered" evidence="3">
    <location>
        <begin position="49"/>
        <end position="93"/>
    </location>
</feature>
<organism evidence="5 6">
    <name type="scientific">Parerythrobacter lacustris</name>
    <dbReference type="NCBI Taxonomy" id="2969984"/>
    <lineage>
        <taxon>Bacteria</taxon>
        <taxon>Pseudomonadati</taxon>
        <taxon>Pseudomonadota</taxon>
        <taxon>Alphaproteobacteria</taxon>
        <taxon>Sphingomonadales</taxon>
        <taxon>Erythrobacteraceae</taxon>
        <taxon>Parerythrobacter</taxon>
    </lineage>
</organism>
<protein>
    <submittedName>
        <fullName evidence="5">TetR/AcrR family transcriptional regulator</fullName>
    </submittedName>
</protein>
<dbReference type="Gene3D" id="1.10.357.10">
    <property type="entry name" value="Tetracycline Repressor, domain 2"/>
    <property type="match status" value="1"/>
</dbReference>
<proteinExistence type="predicted"/>
<evidence type="ECO:0000256" key="1">
    <source>
        <dbReference type="ARBA" id="ARBA00023125"/>
    </source>
</evidence>
<feature type="DNA-binding region" description="H-T-H motif" evidence="2">
    <location>
        <begin position="115"/>
        <end position="134"/>
    </location>
</feature>
<dbReference type="InterPro" id="IPR001647">
    <property type="entry name" value="HTH_TetR"/>
</dbReference>
<sequence>MELTREQLFRQVWSEPMGKVASRYGLTGNGLAKICDRLNIPRPPRAHWTRASEVRHQPPDLPPPPTGLSEEVVLGQRQSRQSPGRRTRLDSDSRRRQILAAAARIAIEDGLSALNIRSLAQDVGISETQVHNCVGSRTDLLLTMAREEIAKLESSRRERVSRNMDRHTKIVLSTIGYLHEAAERGPLLQMLLRVPEIKLALREEREITARSAREPILRQLTARSGMDIASARAATTALTAVSLKAGGIVAGKRAPFAMVEQTCLAVVMAGVAAIDKKLHRT</sequence>
<feature type="domain" description="HTH tetR-type" evidence="4">
    <location>
        <begin position="92"/>
        <end position="152"/>
    </location>
</feature>
<keyword evidence="6" id="KW-1185">Reference proteome</keyword>
<dbReference type="RefSeq" id="WP_257595279.1">
    <property type="nucleotide sequence ID" value="NZ_JANKHH010000003.1"/>
</dbReference>
<dbReference type="EMBL" id="JANKHH010000003">
    <property type="protein sequence ID" value="MCR2833513.1"/>
    <property type="molecule type" value="Genomic_DNA"/>
</dbReference>
<dbReference type="Proteomes" id="UP001206067">
    <property type="component" value="Unassembled WGS sequence"/>
</dbReference>
<evidence type="ECO:0000313" key="5">
    <source>
        <dbReference type="EMBL" id="MCR2833513.1"/>
    </source>
</evidence>
<dbReference type="PROSITE" id="PS50977">
    <property type="entry name" value="HTH_TETR_2"/>
    <property type="match status" value="1"/>
</dbReference>
<keyword evidence="1 2" id="KW-0238">DNA-binding</keyword>
<feature type="compositionally biased region" description="Low complexity" evidence="3">
    <location>
        <begin position="75"/>
        <end position="84"/>
    </location>
</feature>